<dbReference type="HAMAP" id="MF_00360">
    <property type="entry name" value="Ribosomal_bS6"/>
    <property type="match status" value="1"/>
</dbReference>
<dbReference type="PANTHER" id="PTHR21011:SF1">
    <property type="entry name" value="SMALL RIBOSOMAL SUBUNIT PROTEIN BS6M"/>
    <property type="match status" value="1"/>
</dbReference>
<keyword evidence="5" id="KW-0687">Ribonucleoprotein</keyword>
<sequence length="444" mass="50769">MEATAASTRPLFLLAPSPPLLSTVRLALGVGRRRLVAAGARKKRGRQDGEAGEERVDAHSFNPKAGEVTGPFPEAVLLRKKKVKEDGEALPEFADAEEGDSQFVLSWSFLCLMSIRDLSNPTTFTEKLYELLNIQLESGLNLQRMRHYEVVYLIHEDRVEEVEDVVSKVQDFIREKKGRIWRVNNWGLRRLAYKIKKATHANYILMNFEIQAQSINEFKTLLDKDERIIRHLVMKRDEAITEDCPPPPEFHAMRSQQLDGEYIDEEYGRVDDGDDEAELESSGNVDDDVEDGDEPEIILVDEVDDDNAEDLRRRNRKVKLEKYTVEKVLSISSSFIQTLLDSFCFRLYEDMWLEFQTIKTWNWSWRIYDLETLIASRGPLDPSDNDLETLIASRGPLDPSDNDLETLIASRGPLDPSDNDLETLIASRGPLDPSDNDLETFNTC</sequence>
<keyword evidence="2" id="KW-0699">rRNA-binding</keyword>
<dbReference type="SUPFAM" id="SSF54995">
    <property type="entry name" value="Ribosomal protein S6"/>
    <property type="match status" value="1"/>
</dbReference>
<dbReference type="GO" id="GO:0005737">
    <property type="term" value="C:cytoplasm"/>
    <property type="evidence" value="ECO:0007669"/>
    <property type="project" value="UniProtKB-ARBA"/>
</dbReference>
<dbReference type="NCBIfam" id="TIGR00166">
    <property type="entry name" value="S6"/>
    <property type="match status" value="1"/>
</dbReference>
<evidence type="ECO:0000256" key="1">
    <source>
        <dbReference type="ARBA" id="ARBA00009512"/>
    </source>
</evidence>
<protein>
    <submittedName>
        <fullName evidence="7">30S ribosomal protein S6</fullName>
    </submittedName>
</protein>
<organism evidence="7">
    <name type="scientific">Aegilops tauschii</name>
    <name type="common">Tausch's goatgrass</name>
    <name type="synonym">Aegilops squarrosa</name>
    <dbReference type="NCBI Taxonomy" id="37682"/>
    <lineage>
        <taxon>Eukaryota</taxon>
        <taxon>Viridiplantae</taxon>
        <taxon>Streptophyta</taxon>
        <taxon>Embryophyta</taxon>
        <taxon>Tracheophyta</taxon>
        <taxon>Spermatophyta</taxon>
        <taxon>Magnoliopsida</taxon>
        <taxon>Liliopsida</taxon>
        <taxon>Poales</taxon>
        <taxon>Poaceae</taxon>
        <taxon>BOP clade</taxon>
        <taxon>Pooideae</taxon>
        <taxon>Triticodae</taxon>
        <taxon>Triticeae</taxon>
        <taxon>Triticinae</taxon>
        <taxon>Aegilops</taxon>
    </lineage>
</organism>
<dbReference type="InterPro" id="IPR020815">
    <property type="entry name" value="Ribosomal_bS6_CS"/>
</dbReference>
<dbReference type="InterPro" id="IPR014717">
    <property type="entry name" value="Transl_elong_EF1B/ribsomal_bS6"/>
</dbReference>
<dbReference type="PANTHER" id="PTHR21011">
    <property type="entry name" value="MITOCHONDRIAL 28S RIBOSOMAL PROTEIN S6"/>
    <property type="match status" value="1"/>
</dbReference>
<dbReference type="GO" id="GO:0015935">
    <property type="term" value="C:small ribosomal subunit"/>
    <property type="evidence" value="ECO:0007669"/>
    <property type="project" value="TreeGrafter"/>
</dbReference>
<dbReference type="GO" id="GO:0070181">
    <property type="term" value="F:small ribosomal subunit rRNA binding"/>
    <property type="evidence" value="ECO:0007669"/>
    <property type="project" value="TreeGrafter"/>
</dbReference>
<dbReference type="PROSITE" id="PS01048">
    <property type="entry name" value="RIBOSOMAL_S6"/>
    <property type="match status" value="1"/>
</dbReference>
<evidence type="ECO:0000256" key="4">
    <source>
        <dbReference type="ARBA" id="ARBA00022980"/>
    </source>
</evidence>
<dbReference type="AlphaFoldDB" id="R7WE51"/>
<evidence type="ECO:0000256" key="3">
    <source>
        <dbReference type="ARBA" id="ARBA00022884"/>
    </source>
</evidence>
<reference evidence="7" key="1">
    <citation type="submission" date="2015-06" db="UniProtKB">
        <authorList>
            <consortium name="EnsemblPlants"/>
        </authorList>
    </citation>
    <scope>IDENTIFICATION</scope>
</reference>
<keyword evidence="3" id="KW-0694">RNA-binding</keyword>
<dbReference type="GO" id="GO:0003735">
    <property type="term" value="F:structural constituent of ribosome"/>
    <property type="evidence" value="ECO:0007669"/>
    <property type="project" value="InterPro"/>
</dbReference>
<dbReference type="CDD" id="cd00473">
    <property type="entry name" value="bS6"/>
    <property type="match status" value="1"/>
</dbReference>
<evidence type="ECO:0000313" key="7">
    <source>
        <dbReference type="EnsemblPlants" id="EMT18495"/>
    </source>
</evidence>
<evidence type="ECO:0000256" key="2">
    <source>
        <dbReference type="ARBA" id="ARBA00022730"/>
    </source>
</evidence>
<dbReference type="Gene3D" id="3.30.70.60">
    <property type="match status" value="1"/>
</dbReference>
<dbReference type="EnsemblPlants" id="EMT18495">
    <property type="protein sequence ID" value="EMT18495"/>
    <property type="gene ID" value="F775_13518"/>
</dbReference>
<dbReference type="Pfam" id="PF01250">
    <property type="entry name" value="Ribosomal_S6"/>
    <property type="match status" value="1"/>
</dbReference>
<dbReference type="InterPro" id="IPR035980">
    <property type="entry name" value="Ribosomal_bS6_sf"/>
</dbReference>
<proteinExistence type="inferred from homology"/>
<evidence type="ECO:0000256" key="6">
    <source>
        <dbReference type="SAM" id="MobiDB-lite"/>
    </source>
</evidence>
<dbReference type="InterPro" id="IPR020814">
    <property type="entry name" value="Ribosomal_S6_plastid/chlpt"/>
</dbReference>
<feature type="compositionally biased region" description="Basic and acidic residues" evidence="6">
    <location>
        <begin position="46"/>
        <end position="58"/>
    </location>
</feature>
<evidence type="ECO:0000256" key="5">
    <source>
        <dbReference type="ARBA" id="ARBA00023274"/>
    </source>
</evidence>
<feature type="region of interest" description="Disordered" evidence="6">
    <location>
        <begin position="39"/>
        <end position="64"/>
    </location>
</feature>
<name>R7WE51_AEGTA</name>
<keyword evidence="4" id="KW-0689">Ribosomal protein</keyword>
<accession>R7WE51</accession>
<comment type="similarity">
    <text evidence="1">Belongs to the bacterial ribosomal protein bS6 family.</text>
</comment>
<dbReference type="InterPro" id="IPR000529">
    <property type="entry name" value="Ribosomal_bS6"/>
</dbReference>
<dbReference type="GO" id="GO:0006412">
    <property type="term" value="P:translation"/>
    <property type="evidence" value="ECO:0007669"/>
    <property type="project" value="InterPro"/>
</dbReference>
<dbReference type="FunFam" id="3.30.70.60:FF:000002">
    <property type="entry name" value="30S ribosomal protein S6"/>
    <property type="match status" value="1"/>
</dbReference>